<evidence type="ECO:0000313" key="5">
    <source>
        <dbReference type="EMBL" id="PJI92631.1"/>
    </source>
</evidence>
<dbReference type="PROSITE" id="PS00330">
    <property type="entry name" value="HEMOLYSIN_CALCIUM"/>
    <property type="match status" value="3"/>
</dbReference>
<dbReference type="EMBL" id="PGTY01000001">
    <property type="protein sequence ID" value="PJI92631.1"/>
    <property type="molecule type" value="Genomic_DNA"/>
</dbReference>
<dbReference type="PANTHER" id="PTHR23221">
    <property type="entry name" value="GLYCOSYLPHOSPHATIDYLINOSITOL PHOSPHOLIPASE D"/>
    <property type="match status" value="1"/>
</dbReference>
<dbReference type="InterPro" id="IPR013519">
    <property type="entry name" value="Int_alpha_beta-p"/>
</dbReference>
<dbReference type="InterPro" id="IPR001343">
    <property type="entry name" value="Hemolysn_Ca-bd"/>
</dbReference>
<accession>A0A2M8WP01</accession>
<keyword evidence="6" id="KW-1185">Reference proteome</keyword>
<dbReference type="InterPro" id="IPR013517">
    <property type="entry name" value="FG-GAP"/>
</dbReference>
<dbReference type="Gene3D" id="2.60.40.2810">
    <property type="match status" value="2"/>
</dbReference>
<comment type="caution">
    <text evidence="5">The sequence shown here is derived from an EMBL/GenBank/DDBJ whole genome shotgun (WGS) entry which is preliminary data.</text>
</comment>
<dbReference type="PRINTS" id="PR00313">
    <property type="entry name" value="CABNDNGRPT"/>
</dbReference>
<dbReference type="PROSITE" id="PS51470">
    <property type="entry name" value="FG_GAP"/>
    <property type="match status" value="3"/>
</dbReference>
<dbReference type="GO" id="GO:0005509">
    <property type="term" value="F:calcium ion binding"/>
    <property type="evidence" value="ECO:0007669"/>
    <property type="project" value="InterPro"/>
</dbReference>
<name>A0A2M8WP01_9RHOB</name>
<sequence>MLQSDEFLLAGGTFDLSANSDASVTLFDDGDERYVAIFALFSKFMNAADAYDNPNAEPNETTVVGTSSQDLIHEDTHSDDGQSGPERTAVSLTDNSYEIAQEEQASVQEDRNVADYDAGGAAAKPPASALPELSAAKYDFAVASEEQQETAKIMPAETVLRATAAADVPRQLIEGDDTSEFLVGTFADEDIRGNGDNDTILNAGGNDILSGGDGSDLIVSISGSNVISGGDDFDFLIGGYQDDIIHGNGGDDLLRGDISTYLAGRDILIGGDGDDILEGGGGADLFVFSTGDGNDFIARFNFDFDNSANLGFTGPDFVVGVDKILLTDFGYASSVEALGNFTEVDGFATFNDQGTQFTIAGVSVTDLSADDIVLVTSVVSDSGDEDIPISGILADPDTAPSDHFCLTVNAENGLVTINADGSYTYTGFADFNGIDRFTYSVTDANGAVTYETVELLINPINDAPRDLTDAAKTGSDTPLSGALTAFDAEGDALTFSLIDAAETGTVVIDTDGSFVYTPASGFLGQDSFTYSVSDGNGGVTTETVTIDVTVALDEDDTTSGDLSASYPDATTLDFMLTAGPANGSLDLNANGAFTYAPPDDFNGSDSFTYTVSIDGGTPEIVTIVIDVTPLNDAPEIQPIDAISITETTDTGDMTGEVTVEFTDVDQGDVGHTASVTAVGATGDLAGLTLDSAGLEALLTLDDVTKTASSPTGSVDVSFNAASTVFDYLGEGDQVTITYELTIDDGDGGMSVQAFDVVITGTFDPVAPFDLAEVAQAGNDTGFVINGASPNSEAGRSVSSAGDVNGDGFDDVFVGATNGQIAGGGFVVFGQADGTSVELSDIVGGTGGFVITGDQFTGTSFPVVSNAGDVNDDGLDDLIIGLRDPSPNGVQSGASYVVFGKGDGNAVDLDDIEVGTGGFVINGSASFEKAGMSVSNAGDVNGDGFDDLFVGTENATETGASAVGGDGAGYVVFGKADGAAVEISDIKDGIGGFSITGADANDRAGISVSNAGDVNGDGFDDLIIGAKFADPNGSASGTSYVVFGKVDGITIDLADVELGTGGFAIHGISAADNAGLSVSNAGDVNGDGLDDLIVGAPFADLDDTLSGSLSGSSYVVFGKADGSAVELSDVVDGIGGFAFEGTQGREQVGRSVSAAGDINGDGLADLIVGSGDNGLGLNKTFVIFGKADGEAVLQADIEAGIGGFVITAAESGDNMGVSVSSAGDVNGDGFDDLIIGAPEGDPNGSDIFDQSGTSFVIFGGDFTGAATQIGTAGDDTIVGQDVAEALFGAAGNDIIAGNGGGDRLSGGAGSDTFVFIDTDGIETIADFEDGLAGQDIIDVSAFGFATAADVLNLAEASGPGGHDVVIQLDTDSAILLQNYDLSQLDAADFLV</sequence>
<dbReference type="InterPro" id="IPR018511">
    <property type="entry name" value="Hemolysin-typ_Ca-bd_CS"/>
</dbReference>
<dbReference type="RefSeq" id="WP_100367427.1">
    <property type="nucleotide sequence ID" value="NZ_PGTY01000001.1"/>
</dbReference>
<dbReference type="Pfam" id="PF17963">
    <property type="entry name" value="Big_9"/>
    <property type="match status" value="3"/>
</dbReference>
<proteinExistence type="predicted"/>
<protein>
    <submittedName>
        <fullName evidence="5">FG-GAP repeat protein</fullName>
    </submittedName>
</protein>
<dbReference type="InterPro" id="IPR028994">
    <property type="entry name" value="Integrin_alpha_N"/>
</dbReference>
<dbReference type="Pfam" id="PF00353">
    <property type="entry name" value="HemolysinCabind"/>
    <property type="match status" value="4"/>
</dbReference>
<dbReference type="PANTHER" id="PTHR23221:SF7">
    <property type="entry name" value="PHOSPHATIDYLINOSITOL-GLYCAN-SPECIFIC PHOSPHOLIPASE D"/>
    <property type="match status" value="1"/>
</dbReference>
<evidence type="ECO:0000256" key="4">
    <source>
        <dbReference type="ARBA" id="ARBA00023180"/>
    </source>
</evidence>
<dbReference type="Pfam" id="PF01839">
    <property type="entry name" value="FG-GAP"/>
    <property type="match status" value="6"/>
</dbReference>
<dbReference type="GO" id="GO:0016787">
    <property type="term" value="F:hydrolase activity"/>
    <property type="evidence" value="ECO:0007669"/>
    <property type="project" value="UniProtKB-KW"/>
</dbReference>
<reference evidence="5 6" key="1">
    <citation type="submission" date="2017-11" db="EMBL/GenBank/DDBJ databases">
        <title>Genomic Encyclopedia of Archaeal and Bacterial Type Strains, Phase II (KMG-II): From Individual Species to Whole Genera.</title>
        <authorList>
            <person name="Goeker M."/>
        </authorList>
    </citation>
    <scope>NUCLEOTIDE SEQUENCE [LARGE SCALE GENOMIC DNA]</scope>
    <source>
        <strain evidence="5 6">DSM 29128</strain>
    </source>
</reference>
<evidence type="ECO:0000256" key="1">
    <source>
        <dbReference type="ARBA" id="ARBA00022729"/>
    </source>
</evidence>
<dbReference type="Proteomes" id="UP000228531">
    <property type="component" value="Unassembled WGS sequence"/>
</dbReference>
<dbReference type="Gene3D" id="2.130.10.130">
    <property type="entry name" value="Integrin alpha, N-terminal"/>
    <property type="match status" value="3"/>
</dbReference>
<keyword evidence="4" id="KW-0325">Glycoprotein</keyword>
<dbReference type="Gene3D" id="2.150.10.10">
    <property type="entry name" value="Serralysin-like metalloprotease, C-terminal"/>
    <property type="match status" value="2"/>
</dbReference>
<evidence type="ECO:0000256" key="3">
    <source>
        <dbReference type="ARBA" id="ARBA00022801"/>
    </source>
</evidence>
<evidence type="ECO:0000313" key="6">
    <source>
        <dbReference type="Proteomes" id="UP000228531"/>
    </source>
</evidence>
<dbReference type="SUPFAM" id="SSF51120">
    <property type="entry name" value="beta-Roll"/>
    <property type="match status" value="2"/>
</dbReference>
<evidence type="ECO:0000256" key="2">
    <source>
        <dbReference type="ARBA" id="ARBA00022737"/>
    </source>
</evidence>
<dbReference type="NCBIfam" id="NF012211">
    <property type="entry name" value="tand_rpt_95"/>
    <property type="match status" value="3"/>
</dbReference>
<dbReference type="SUPFAM" id="SSF69318">
    <property type="entry name" value="Integrin alpha N-terminal domain"/>
    <property type="match status" value="1"/>
</dbReference>
<keyword evidence="3" id="KW-0378">Hydrolase</keyword>
<keyword evidence="1" id="KW-0732">Signal</keyword>
<organism evidence="5 6">
    <name type="scientific">Yoonia maricola</name>
    <dbReference type="NCBI Taxonomy" id="420999"/>
    <lineage>
        <taxon>Bacteria</taxon>
        <taxon>Pseudomonadati</taxon>
        <taxon>Pseudomonadota</taxon>
        <taxon>Alphaproteobacteria</taxon>
        <taxon>Rhodobacterales</taxon>
        <taxon>Paracoccaceae</taxon>
        <taxon>Yoonia</taxon>
    </lineage>
</organism>
<keyword evidence="2" id="KW-0677">Repeat</keyword>
<gene>
    <name evidence="5" type="ORF">BC777_1488</name>
</gene>
<dbReference type="SMART" id="SM00191">
    <property type="entry name" value="Int_alpha"/>
    <property type="match status" value="7"/>
</dbReference>
<dbReference type="InterPro" id="IPR011049">
    <property type="entry name" value="Serralysin-like_metalloprot_C"/>
</dbReference>
<dbReference type="OrthoDB" id="9342475at2"/>